<dbReference type="Proteomes" id="UP000754821">
    <property type="component" value="Unassembled WGS sequence"/>
</dbReference>
<protein>
    <submittedName>
        <fullName evidence="3">L-iditol 2-dehydrogenase</fullName>
        <ecNumber evidence="3">1.1.1.14</ecNumber>
    </submittedName>
</protein>
<comment type="similarity">
    <text evidence="1 2">Belongs to the short-chain dehydrogenases/reductases (SDR) family.</text>
</comment>
<evidence type="ECO:0000313" key="3">
    <source>
        <dbReference type="EMBL" id="MBE0404993.1"/>
    </source>
</evidence>
<dbReference type="PRINTS" id="PR00080">
    <property type="entry name" value="SDRFAMILY"/>
</dbReference>
<dbReference type="InterPro" id="IPR002347">
    <property type="entry name" value="SDR_fam"/>
</dbReference>
<dbReference type="GO" id="GO:0003939">
    <property type="term" value="F:L-iditol 2-dehydrogenase (NAD+) activity"/>
    <property type="evidence" value="ECO:0007669"/>
    <property type="project" value="UniProtKB-EC"/>
</dbReference>
<dbReference type="PRINTS" id="PR00081">
    <property type="entry name" value="GDHRDH"/>
</dbReference>
<gene>
    <name evidence="3" type="ORF">EI163_15750</name>
</gene>
<organism evidence="3 4">
    <name type="scientific">Halomonas citrativorans</name>
    <dbReference type="NCBI Taxonomy" id="2742612"/>
    <lineage>
        <taxon>Bacteria</taxon>
        <taxon>Pseudomonadati</taxon>
        <taxon>Pseudomonadota</taxon>
        <taxon>Gammaproteobacteria</taxon>
        <taxon>Oceanospirillales</taxon>
        <taxon>Halomonadaceae</taxon>
        <taxon>Halomonas</taxon>
    </lineage>
</organism>
<evidence type="ECO:0000313" key="4">
    <source>
        <dbReference type="Proteomes" id="UP000754821"/>
    </source>
</evidence>
<dbReference type="NCBIfam" id="NF005559">
    <property type="entry name" value="PRK07231.1"/>
    <property type="match status" value="1"/>
</dbReference>
<name>A0ABR9FES5_9GAMM</name>
<sequence length="261" mass="27676">MKLTDKVAVITGGARGIGLAIAKRYLEEGAKVVVADIDAVAIEEALAVLHQEAHGQETLGVVLNVCQRTSIDAMVEKVVAHFGGIDILVNNAAVFDLAPVLEVTEESFDKQFAVNTKGLFFTLQAVAQWMVEQGRGGKIINMASQAGRRGEALVSVYCASKAAVISLTQSSGLDLIKHAINVNGIAPGVVDTPMWEAVDALFARYENRPLGEKKRLVGEAVPFGRMGLPEDHTGAAVFLASADSDYVVAQTLNVDGGNWMS</sequence>
<proteinExistence type="inferred from homology"/>
<dbReference type="EMBL" id="RRZC01000022">
    <property type="protein sequence ID" value="MBE0404993.1"/>
    <property type="molecule type" value="Genomic_DNA"/>
</dbReference>
<dbReference type="EC" id="1.1.1.14" evidence="3"/>
<dbReference type="Pfam" id="PF00106">
    <property type="entry name" value="adh_short"/>
    <property type="match status" value="1"/>
</dbReference>
<accession>A0ABR9FES5</accession>
<keyword evidence="3" id="KW-0560">Oxidoreductase</keyword>
<dbReference type="RefSeq" id="WP_192528447.1">
    <property type="nucleotide sequence ID" value="NZ_RRZC01000022.1"/>
</dbReference>
<dbReference type="SUPFAM" id="SSF51735">
    <property type="entry name" value="NAD(P)-binding Rossmann-fold domains"/>
    <property type="match status" value="1"/>
</dbReference>
<reference evidence="3 4" key="1">
    <citation type="submission" date="2020-07" db="EMBL/GenBank/DDBJ databases">
        <title>Halophilic bacteria isolated from french cheeses.</title>
        <authorList>
            <person name="Kothe C.I."/>
            <person name="Farah-Kraiem B."/>
            <person name="Renault P."/>
            <person name="Dridi B."/>
        </authorList>
    </citation>
    <scope>NUCLEOTIDE SEQUENCE [LARGE SCALE GENOMIC DNA]</scope>
    <source>
        <strain evidence="3 4">FME16</strain>
    </source>
</reference>
<keyword evidence="4" id="KW-1185">Reference proteome</keyword>
<dbReference type="NCBIfam" id="NF005472">
    <property type="entry name" value="PRK07067.1"/>
    <property type="match status" value="1"/>
</dbReference>
<evidence type="ECO:0000256" key="1">
    <source>
        <dbReference type="ARBA" id="ARBA00006484"/>
    </source>
</evidence>
<evidence type="ECO:0000256" key="2">
    <source>
        <dbReference type="RuleBase" id="RU000363"/>
    </source>
</evidence>
<comment type="caution">
    <text evidence="3">The sequence shown here is derived from an EMBL/GenBank/DDBJ whole genome shotgun (WGS) entry which is preliminary data.</text>
</comment>
<dbReference type="Gene3D" id="3.40.50.720">
    <property type="entry name" value="NAD(P)-binding Rossmann-like Domain"/>
    <property type="match status" value="1"/>
</dbReference>
<dbReference type="InterPro" id="IPR036291">
    <property type="entry name" value="NAD(P)-bd_dom_sf"/>
</dbReference>
<dbReference type="PANTHER" id="PTHR42760">
    <property type="entry name" value="SHORT-CHAIN DEHYDROGENASES/REDUCTASES FAMILY MEMBER"/>
    <property type="match status" value="1"/>
</dbReference>